<dbReference type="Proteomes" id="UP000318138">
    <property type="component" value="Chromosome"/>
</dbReference>
<reference evidence="5" key="1">
    <citation type="submission" date="2019-07" db="EMBL/GenBank/DDBJ databases">
        <title>Bacillus alkalisoli sp. nov. isolated from saline soil.</title>
        <authorList>
            <person name="Sun J.-Q."/>
            <person name="Xu L."/>
        </authorList>
    </citation>
    <scope>NUCLEOTIDE SEQUENCE [LARGE SCALE GENOMIC DNA]</scope>
    <source>
        <strain evidence="5">M4U3P1</strain>
    </source>
</reference>
<feature type="active site" description="Nucleophile" evidence="2">
    <location>
        <position position="38"/>
    </location>
</feature>
<evidence type="ECO:0000313" key="5">
    <source>
        <dbReference type="Proteomes" id="UP000318138"/>
    </source>
</evidence>
<dbReference type="GO" id="GO:0016787">
    <property type="term" value="F:hydrolase activity"/>
    <property type="evidence" value="ECO:0007669"/>
    <property type="project" value="UniProtKB-UniRule"/>
</dbReference>
<dbReference type="KEGG" id="psua:FLK61_29935"/>
<organism evidence="4 5">
    <name type="scientific">Paenalkalicoccus suaedae</name>
    <dbReference type="NCBI Taxonomy" id="2592382"/>
    <lineage>
        <taxon>Bacteria</taxon>
        <taxon>Bacillati</taxon>
        <taxon>Bacillota</taxon>
        <taxon>Bacilli</taxon>
        <taxon>Bacillales</taxon>
        <taxon>Bacillaceae</taxon>
        <taxon>Paenalkalicoccus</taxon>
    </lineage>
</organism>
<feature type="short sequence motif" description="GXSXG" evidence="2">
    <location>
        <begin position="36"/>
        <end position="40"/>
    </location>
</feature>
<evidence type="ECO:0000313" key="4">
    <source>
        <dbReference type="EMBL" id="QKS70945.1"/>
    </source>
</evidence>
<name>A0A859FFG1_9BACI</name>
<dbReference type="CDD" id="cd07207">
    <property type="entry name" value="Pat_ExoU_VipD_like"/>
    <property type="match status" value="1"/>
</dbReference>
<dbReference type="PANTHER" id="PTHR46394:SF1">
    <property type="entry name" value="PNPLA DOMAIN-CONTAINING PROTEIN"/>
    <property type="match status" value="1"/>
</dbReference>
<keyword evidence="5" id="KW-1185">Reference proteome</keyword>
<dbReference type="Gene3D" id="3.40.1090.10">
    <property type="entry name" value="Cytosolic phospholipase A2 catalytic domain"/>
    <property type="match status" value="2"/>
</dbReference>
<proteinExistence type="predicted"/>
<evidence type="ECO:0000256" key="1">
    <source>
        <dbReference type="ARBA" id="ARBA00023098"/>
    </source>
</evidence>
<dbReference type="PROSITE" id="PS51635">
    <property type="entry name" value="PNPLA"/>
    <property type="match status" value="1"/>
</dbReference>
<dbReference type="InterPro" id="IPR002641">
    <property type="entry name" value="PNPLA_dom"/>
</dbReference>
<gene>
    <name evidence="4" type="ORF">FLK61_29935</name>
</gene>
<sequence>MLVDAVFAGGGVRAIAFAGALEEMVKRQIYVKRAAGTSAGALTAALIIAGYKPHELNAIIYELKGEELLDARPQAVKTPWLKWMQVYKYMGLYKGNALEKWIADKLKKKGIRTFGDVEKDSLKIVGSDLTNGRFIVFPDDLADYGIDPDSFPIARAIRMSCSLPFFFEPVLLRGKKGNSWIVDGGVLSNFPMWLFENRLWEERKRPVIGMQLVSNKTMEPAVIDNGLQLLQAIIETMRRAHDQRYVDEAFAKNVIFIPVADVKATAFSLTEKERLSLFLEGEKAAKEFLVDKNWL</sequence>
<feature type="short sequence motif" description="DGA/G" evidence="2">
    <location>
        <begin position="183"/>
        <end position="185"/>
    </location>
</feature>
<protein>
    <submittedName>
        <fullName evidence="4">Patatin-like phospholipase family protein</fullName>
    </submittedName>
</protein>
<keyword evidence="1 2" id="KW-0443">Lipid metabolism</keyword>
<dbReference type="InterPro" id="IPR052580">
    <property type="entry name" value="Lipid_Hydrolase"/>
</dbReference>
<keyword evidence="2" id="KW-0378">Hydrolase</keyword>
<dbReference type="GO" id="GO:0016042">
    <property type="term" value="P:lipid catabolic process"/>
    <property type="evidence" value="ECO:0007669"/>
    <property type="project" value="UniProtKB-UniRule"/>
</dbReference>
<dbReference type="RefSeq" id="WP_176008982.1">
    <property type="nucleotide sequence ID" value="NZ_CP041372.2"/>
</dbReference>
<dbReference type="PANTHER" id="PTHR46394">
    <property type="entry name" value="ANNEXIN"/>
    <property type="match status" value="1"/>
</dbReference>
<evidence type="ECO:0000256" key="2">
    <source>
        <dbReference type="PROSITE-ProRule" id="PRU01161"/>
    </source>
</evidence>
<feature type="active site" description="Proton acceptor" evidence="2">
    <location>
        <position position="183"/>
    </location>
</feature>
<dbReference type="InterPro" id="IPR016035">
    <property type="entry name" value="Acyl_Trfase/lysoPLipase"/>
</dbReference>
<dbReference type="SUPFAM" id="SSF52151">
    <property type="entry name" value="FabD/lysophospholipase-like"/>
    <property type="match status" value="1"/>
</dbReference>
<dbReference type="Pfam" id="PF01734">
    <property type="entry name" value="Patatin"/>
    <property type="match status" value="1"/>
</dbReference>
<dbReference type="EMBL" id="CP041372">
    <property type="protein sequence ID" value="QKS70945.1"/>
    <property type="molecule type" value="Genomic_DNA"/>
</dbReference>
<evidence type="ECO:0000259" key="3">
    <source>
        <dbReference type="PROSITE" id="PS51635"/>
    </source>
</evidence>
<feature type="domain" description="PNPLA" evidence="3">
    <location>
        <begin position="5"/>
        <end position="196"/>
    </location>
</feature>
<dbReference type="AlphaFoldDB" id="A0A859FFG1"/>
<accession>A0A859FFG1</accession>
<comment type="caution">
    <text evidence="2">Lacks conserved residue(s) required for the propagation of feature annotation.</text>
</comment>
<keyword evidence="2" id="KW-0442">Lipid degradation</keyword>